<dbReference type="PANTHER" id="PTHR31301">
    <property type="entry name" value="LOB DOMAIN-CONTAINING PROTEIN 4-RELATED"/>
    <property type="match status" value="1"/>
</dbReference>
<accession>A0A835VIS6</accession>
<dbReference type="PANTHER" id="PTHR31301:SF77">
    <property type="entry name" value="LOB DOMAIN-CONTAINING PROTEIN 1-LIKE"/>
    <property type="match status" value="1"/>
</dbReference>
<sequence>MGMSELPCAACRLLHRRCSAECILAPYFPAENPHKFVVVHKVFGASHVVKMLQRVEETWREDAVKSLVYEAYARVRDPVHGCTIAIFYLQRCVEELQQQLNETRKCLLESQEQRKQLLCVLNRQSISVEEEMCCSFGTGLLDHSFFMNQPSP</sequence>
<dbReference type="PROSITE" id="PS50891">
    <property type="entry name" value="LOB"/>
    <property type="match status" value="1"/>
</dbReference>
<feature type="domain" description="LOB" evidence="2">
    <location>
        <begin position="6"/>
        <end position="107"/>
    </location>
</feature>
<comment type="caution">
    <text evidence="3">The sequence shown here is derived from an EMBL/GenBank/DDBJ whole genome shotgun (WGS) entry which is preliminary data.</text>
</comment>
<dbReference type="AlphaFoldDB" id="A0A835VIS6"/>
<evidence type="ECO:0000259" key="2">
    <source>
        <dbReference type="PROSITE" id="PS50891"/>
    </source>
</evidence>
<evidence type="ECO:0000313" key="3">
    <source>
        <dbReference type="EMBL" id="KAG0500407.1"/>
    </source>
</evidence>
<reference evidence="3 4" key="1">
    <citation type="journal article" date="2020" name="Nat. Food">
        <title>A phased Vanilla planifolia genome enables genetic improvement of flavour and production.</title>
        <authorList>
            <person name="Hasing T."/>
            <person name="Tang H."/>
            <person name="Brym M."/>
            <person name="Khazi F."/>
            <person name="Huang T."/>
            <person name="Chambers A.H."/>
        </authorList>
    </citation>
    <scope>NUCLEOTIDE SEQUENCE [LARGE SCALE GENOMIC DNA]</scope>
    <source>
        <tissue evidence="3">Leaf</tissue>
    </source>
</reference>
<proteinExistence type="inferred from homology"/>
<name>A0A835VIS6_VANPL</name>
<comment type="similarity">
    <text evidence="1">Belongs to the LOB domain-containing protein family.</text>
</comment>
<gene>
    <name evidence="3" type="ORF">HPP92_000479</name>
</gene>
<dbReference type="InterPro" id="IPR004883">
    <property type="entry name" value="LOB"/>
</dbReference>
<dbReference type="Pfam" id="PF03195">
    <property type="entry name" value="LOB"/>
    <property type="match status" value="1"/>
</dbReference>
<protein>
    <recommendedName>
        <fullName evidence="2">LOB domain-containing protein</fullName>
    </recommendedName>
</protein>
<dbReference type="OrthoDB" id="1137559at2759"/>
<dbReference type="Proteomes" id="UP000639772">
    <property type="component" value="Chromosome 1"/>
</dbReference>
<evidence type="ECO:0000313" key="4">
    <source>
        <dbReference type="Proteomes" id="UP000639772"/>
    </source>
</evidence>
<organism evidence="3 4">
    <name type="scientific">Vanilla planifolia</name>
    <name type="common">Vanilla</name>
    <dbReference type="NCBI Taxonomy" id="51239"/>
    <lineage>
        <taxon>Eukaryota</taxon>
        <taxon>Viridiplantae</taxon>
        <taxon>Streptophyta</taxon>
        <taxon>Embryophyta</taxon>
        <taxon>Tracheophyta</taxon>
        <taxon>Spermatophyta</taxon>
        <taxon>Magnoliopsida</taxon>
        <taxon>Liliopsida</taxon>
        <taxon>Asparagales</taxon>
        <taxon>Orchidaceae</taxon>
        <taxon>Vanilloideae</taxon>
        <taxon>Vanilleae</taxon>
        <taxon>Vanilla</taxon>
    </lineage>
</organism>
<evidence type="ECO:0000256" key="1">
    <source>
        <dbReference type="ARBA" id="ARBA00005474"/>
    </source>
</evidence>
<dbReference type="EMBL" id="JADCNM010000001">
    <property type="protein sequence ID" value="KAG0500407.1"/>
    <property type="molecule type" value="Genomic_DNA"/>
</dbReference>